<dbReference type="InterPro" id="IPR014284">
    <property type="entry name" value="RNA_pol_sigma-70_dom"/>
</dbReference>
<dbReference type="RefSeq" id="WP_394331293.1">
    <property type="nucleotide sequence ID" value="NZ_AYXY01000022.1"/>
</dbReference>
<dbReference type="Gene3D" id="1.10.1740.10">
    <property type="match status" value="1"/>
</dbReference>
<feature type="domain" description="RNA polymerase sigma factor 70 region 4 type 2" evidence="6">
    <location>
        <begin position="126"/>
        <end position="178"/>
    </location>
</feature>
<evidence type="ECO:0000256" key="4">
    <source>
        <dbReference type="ARBA" id="ARBA00023163"/>
    </source>
</evidence>
<dbReference type="GO" id="GO:0016987">
    <property type="term" value="F:sigma factor activity"/>
    <property type="evidence" value="ECO:0007669"/>
    <property type="project" value="UniProtKB-KW"/>
</dbReference>
<dbReference type="SUPFAM" id="SSF88659">
    <property type="entry name" value="Sigma3 and sigma4 domains of RNA polymerase sigma factors"/>
    <property type="match status" value="1"/>
</dbReference>
<dbReference type="EMBL" id="AYXY01000022">
    <property type="protein sequence ID" value="ETN95007.1"/>
    <property type="molecule type" value="Genomic_DNA"/>
</dbReference>
<dbReference type="AlphaFoldDB" id="W2UNT9"/>
<dbReference type="InterPro" id="IPR013249">
    <property type="entry name" value="RNA_pol_sigma70_r4_t2"/>
</dbReference>
<evidence type="ECO:0000256" key="3">
    <source>
        <dbReference type="ARBA" id="ARBA00023082"/>
    </source>
</evidence>
<accession>W2UNT9</accession>
<protein>
    <submittedName>
        <fullName evidence="7">RNA polymerase ECF-type sigma factor</fullName>
    </submittedName>
</protein>
<feature type="domain" description="RNA polymerase sigma-70 region 2" evidence="5">
    <location>
        <begin position="32"/>
        <end position="99"/>
    </location>
</feature>
<evidence type="ECO:0000313" key="7">
    <source>
        <dbReference type="EMBL" id="ETN95007.1"/>
    </source>
</evidence>
<dbReference type="GO" id="GO:0006352">
    <property type="term" value="P:DNA-templated transcription initiation"/>
    <property type="evidence" value="ECO:0007669"/>
    <property type="project" value="InterPro"/>
</dbReference>
<dbReference type="InterPro" id="IPR013325">
    <property type="entry name" value="RNA_pol_sigma_r2"/>
</dbReference>
<dbReference type="InterPro" id="IPR039425">
    <property type="entry name" value="RNA_pol_sigma-70-like"/>
</dbReference>
<dbReference type="NCBIfam" id="TIGR02937">
    <property type="entry name" value="sigma70-ECF"/>
    <property type="match status" value="1"/>
</dbReference>
<dbReference type="SUPFAM" id="SSF88946">
    <property type="entry name" value="Sigma2 domain of RNA polymerase sigma factors"/>
    <property type="match status" value="1"/>
</dbReference>
<dbReference type="Pfam" id="PF08281">
    <property type="entry name" value="Sigma70_r4_2"/>
    <property type="match status" value="1"/>
</dbReference>
<evidence type="ECO:0000259" key="5">
    <source>
        <dbReference type="Pfam" id="PF04542"/>
    </source>
</evidence>
<comment type="similarity">
    <text evidence="1">Belongs to the sigma-70 factor family. ECF subfamily.</text>
</comment>
<comment type="caution">
    <text evidence="7">The sequence shown here is derived from an EMBL/GenBank/DDBJ whole genome shotgun (WGS) entry which is preliminary data.</text>
</comment>
<evidence type="ECO:0000259" key="6">
    <source>
        <dbReference type="Pfam" id="PF08281"/>
    </source>
</evidence>
<name>W2UNT9_9FLAO</name>
<dbReference type="PATRIC" id="fig|1286632.3.peg.2157"/>
<dbReference type="Proteomes" id="UP000018850">
    <property type="component" value="Unassembled WGS sequence"/>
</dbReference>
<organism evidence="7 8">
    <name type="scientific">Zhouia amylolytica AD3</name>
    <dbReference type="NCBI Taxonomy" id="1286632"/>
    <lineage>
        <taxon>Bacteria</taxon>
        <taxon>Pseudomonadati</taxon>
        <taxon>Bacteroidota</taxon>
        <taxon>Flavobacteriia</taxon>
        <taxon>Flavobacteriales</taxon>
        <taxon>Flavobacteriaceae</taxon>
        <taxon>Zhouia</taxon>
    </lineage>
</organism>
<dbReference type="PANTHER" id="PTHR43133:SF46">
    <property type="entry name" value="RNA POLYMERASE SIGMA-70 FACTOR ECF SUBFAMILY"/>
    <property type="match status" value="1"/>
</dbReference>
<evidence type="ECO:0000256" key="1">
    <source>
        <dbReference type="ARBA" id="ARBA00010641"/>
    </source>
</evidence>
<sequence length="195" mass="23148">MKQILKVIQLHTNENKLIKRSIRGDREAQHKLYVRYAPKMLSVCRFYIKDIHFAEDTMIQAFCKVFTNLESYRNEGSFEGWIRKIMVRECLSFLRSKNRVLFLENESIYSDSECVQDNYQQLIDAEDIQLMIDALPDGYKMVFLLFAVEGYSHKEIAEKLAIKESTSKSQLFKARKMLQERINEFKNQEYETQSS</sequence>
<dbReference type="eggNOG" id="COG1595">
    <property type="taxonomic scope" value="Bacteria"/>
</dbReference>
<proteinExistence type="inferred from homology"/>
<dbReference type="CDD" id="cd06171">
    <property type="entry name" value="Sigma70_r4"/>
    <property type="match status" value="1"/>
</dbReference>
<dbReference type="PANTHER" id="PTHR43133">
    <property type="entry name" value="RNA POLYMERASE ECF-TYPE SIGMA FACTO"/>
    <property type="match status" value="1"/>
</dbReference>
<dbReference type="Pfam" id="PF04542">
    <property type="entry name" value="Sigma70_r2"/>
    <property type="match status" value="1"/>
</dbReference>
<gene>
    <name evidence="7" type="ORF">P278_21650</name>
</gene>
<evidence type="ECO:0000313" key="8">
    <source>
        <dbReference type="Proteomes" id="UP000018850"/>
    </source>
</evidence>
<reference evidence="7 8" key="2">
    <citation type="journal article" date="2016" name="Genome Announc.">
        <title>Draft Genome Sequence of Zhouia amylolytica AD3, Isolated from Tidal Flat Sediment.</title>
        <authorList>
            <person name="Jia B."/>
            <person name="Jin H.M."/>
            <person name="Lee H.J."/>
            <person name="Jeon C.O."/>
        </authorList>
    </citation>
    <scope>NUCLEOTIDE SEQUENCE [LARGE SCALE GENOMIC DNA]</scope>
    <source>
        <strain evidence="7 8">AD3</strain>
    </source>
</reference>
<keyword evidence="3" id="KW-0731">Sigma factor</keyword>
<keyword evidence="4" id="KW-0804">Transcription</keyword>
<dbReference type="Gene3D" id="1.10.10.10">
    <property type="entry name" value="Winged helix-like DNA-binding domain superfamily/Winged helix DNA-binding domain"/>
    <property type="match status" value="1"/>
</dbReference>
<dbReference type="InterPro" id="IPR013324">
    <property type="entry name" value="RNA_pol_sigma_r3/r4-like"/>
</dbReference>
<dbReference type="InterPro" id="IPR007627">
    <property type="entry name" value="RNA_pol_sigma70_r2"/>
</dbReference>
<keyword evidence="2" id="KW-0805">Transcription regulation</keyword>
<dbReference type="GO" id="GO:0003677">
    <property type="term" value="F:DNA binding"/>
    <property type="evidence" value="ECO:0007669"/>
    <property type="project" value="InterPro"/>
</dbReference>
<dbReference type="STRING" id="376730.SAMN04487906_1090"/>
<reference evidence="8" key="1">
    <citation type="submission" date="2013-11" db="EMBL/GenBank/DDBJ databases">
        <title>Draft genome sequence from a member of Zhouia, isolated tidal flat.</title>
        <authorList>
            <person name="Jin H."/>
            <person name="Jeon C.O."/>
        </authorList>
    </citation>
    <scope>NUCLEOTIDE SEQUENCE [LARGE SCALE GENOMIC DNA]</scope>
    <source>
        <strain evidence="8">AD3</strain>
    </source>
</reference>
<keyword evidence="8" id="KW-1185">Reference proteome</keyword>
<evidence type="ECO:0000256" key="2">
    <source>
        <dbReference type="ARBA" id="ARBA00023015"/>
    </source>
</evidence>
<dbReference type="InterPro" id="IPR036388">
    <property type="entry name" value="WH-like_DNA-bd_sf"/>
</dbReference>